<dbReference type="InterPro" id="IPR002999">
    <property type="entry name" value="Tudor"/>
</dbReference>
<dbReference type="InterPro" id="IPR016071">
    <property type="entry name" value="Staphylococal_nuclease_OB-fold"/>
</dbReference>
<feature type="domain" description="TNase-like" evidence="8">
    <location>
        <begin position="3"/>
        <end position="144"/>
    </location>
</feature>
<dbReference type="PIRSF" id="PIRSF017179">
    <property type="entry name" value="RISC-Tudor-SN"/>
    <property type="match status" value="1"/>
</dbReference>
<dbReference type="Pfam" id="PF00565">
    <property type="entry name" value="SNase"/>
    <property type="match status" value="4"/>
</dbReference>
<gene>
    <name evidence="9" type="ORF">M0812_20759</name>
</gene>
<dbReference type="SMART" id="SM00318">
    <property type="entry name" value="SNc"/>
    <property type="match status" value="4"/>
</dbReference>
<dbReference type="GO" id="GO:0031332">
    <property type="term" value="C:RNAi effector complex"/>
    <property type="evidence" value="ECO:0007669"/>
    <property type="project" value="InterPro"/>
</dbReference>
<dbReference type="GO" id="GO:0016787">
    <property type="term" value="F:hydrolase activity"/>
    <property type="evidence" value="ECO:0007669"/>
    <property type="project" value="UniProtKB-KW"/>
</dbReference>
<dbReference type="SUPFAM" id="SSF50199">
    <property type="entry name" value="Staphylococcal nuclease"/>
    <property type="match status" value="5"/>
</dbReference>
<dbReference type="Gene3D" id="2.40.50.90">
    <property type="match status" value="5"/>
</dbReference>
<feature type="domain" description="TNase-like" evidence="8">
    <location>
        <begin position="362"/>
        <end position="535"/>
    </location>
</feature>
<reference evidence="9" key="1">
    <citation type="submission" date="2022-08" db="EMBL/GenBank/DDBJ databases">
        <title>Novel sulphate-reducing endosymbionts in the free-living metamonad Anaeramoeba.</title>
        <authorList>
            <person name="Jerlstrom-Hultqvist J."/>
            <person name="Cepicka I."/>
            <person name="Gallot-Lavallee L."/>
            <person name="Salas-Leiva D."/>
            <person name="Curtis B.A."/>
            <person name="Zahonova K."/>
            <person name="Pipaliya S."/>
            <person name="Dacks J."/>
            <person name="Roger A.J."/>
        </authorList>
    </citation>
    <scope>NUCLEOTIDE SEQUENCE</scope>
    <source>
        <strain evidence="9">Busselton2</strain>
    </source>
</reference>
<comment type="subcellular location">
    <subcellularLocation>
        <location evidence="1 4">Cytoplasm</location>
    </subcellularLocation>
</comment>
<dbReference type="GO" id="GO:0031047">
    <property type="term" value="P:regulatory ncRNA-mediated gene silencing"/>
    <property type="evidence" value="ECO:0007669"/>
    <property type="project" value="UniProtKB-UniRule"/>
</dbReference>
<feature type="compositionally biased region" description="Acidic residues" evidence="6">
    <location>
        <begin position="217"/>
        <end position="236"/>
    </location>
</feature>
<comment type="caution">
    <text evidence="9">The sequence shown here is derived from an EMBL/GenBank/DDBJ whole genome shotgun (WGS) entry which is preliminary data.</text>
</comment>
<dbReference type="GO" id="GO:0004519">
    <property type="term" value="F:endonuclease activity"/>
    <property type="evidence" value="ECO:0007669"/>
    <property type="project" value="UniProtKB-KW"/>
</dbReference>
<dbReference type="AlphaFoldDB" id="A0AAV7YTS5"/>
<organism evidence="9 10">
    <name type="scientific">Anaeramoeba flamelloides</name>
    <dbReference type="NCBI Taxonomy" id="1746091"/>
    <lineage>
        <taxon>Eukaryota</taxon>
        <taxon>Metamonada</taxon>
        <taxon>Anaeramoebidae</taxon>
        <taxon>Anaeramoeba</taxon>
    </lineage>
</organism>
<dbReference type="PANTHER" id="PTHR12302">
    <property type="entry name" value="EBNA2 BINDING PROTEIN P100"/>
    <property type="match status" value="1"/>
</dbReference>
<keyword evidence="2 4" id="KW-0963">Cytoplasm</keyword>
<sequence length="970" mass="113538">MSKPRIGIVKKVLSGNVLLLRNRNNEEKEITLSKVITPRLSYRGNPDEPFAWDSREFLRKMVIGEKVKFVVENTIVGYRGNREFGQVIYQDKNLAVEILKAGWGSLKRNEKKKFDEEEELTEFEKQLVEAEEEAKESKIGIWTQNKKKQQESIRKIETSAPKETLLKTKKFKGIVEYVKDGSTVRLILLPNFYQIVMYLAGVQSPGFKREVIQQEANDSDDSDEGSDDDSDEDEEEKEKKKKTKEIVRWVPQPYAEDAKMFTENKLLGREVQVTLDGQDKYGIYYGTLLWKNKNIAEFLLKEGLAKVIKWTISTPSYYHNLRKFEKICQKKRKNIWKNWKPSPELEELEEKQAKWWGPHRPREFEGTIVEIVNSETVIVRTKIIQKQQTKKKTKSKEKFVEVDRRISLSNIRVPRVKRNEVVPFAFEAKELLRKHAIGKRVKVYVDYVMEIKPKKNLQQETTEKKEPKGKKEENLMIECATITVGDLNLTSMLLQNGYGDVFTKKEITTDNSQYLSTYMRISTKAKKQRKGQYNKKYKPSRINDMTRQNRKKSTNFLKFMQKSQKMSAVVDYVLSGTRAILYIPKEFCLLTFSLSCIKSVRREHGLSDEVMRFTKDQIMNRDVFVSFESVDKRGTFLGTIFVNGKNLSVELLKRGYAEVLDFLARKSEFSDVFFKAQEYAQANALGIWSEKYYQEPEEDEDEDEESYMDTLDKPITEIIETRMSITVIKSLSHIFVQDQRRKGELEKVNNYLEQFNRGLKQKEPIDTAKIKKNLYCVAKFPHDKNLYRVKTLFVDKKKNQCGVKYIDYGNEDIIKFSEIWEYDQKEIQKITPLASVASLAFLNLPPEDNEFYQDASQLLYTLTYEKDLAARIVREKDSQGKMNIILIDDTKDVDEDDEEEDDEEEEEAIDINEEMVKNGLAKINAPKSELTQINEYINNLYELEKEALDNNLGIYQYGNVYREDFSKDED</sequence>
<accession>A0AAV7YTS5</accession>
<evidence type="ECO:0000313" key="10">
    <source>
        <dbReference type="Proteomes" id="UP001146793"/>
    </source>
</evidence>
<feature type="domain" description="TNase-like" evidence="8">
    <location>
        <begin position="169"/>
        <end position="338"/>
    </location>
</feature>
<evidence type="ECO:0000256" key="5">
    <source>
        <dbReference type="SAM" id="Coils"/>
    </source>
</evidence>
<dbReference type="GO" id="GO:0005829">
    <property type="term" value="C:cytosol"/>
    <property type="evidence" value="ECO:0007669"/>
    <property type="project" value="UniProtKB-UniRule"/>
</dbReference>
<dbReference type="Pfam" id="PF00567">
    <property type="entry name" value="TUDOR"/>
    <property type="match status" value="1"/>
</dbReference>
<dbReference type="SMART" id="SM00333">
    <property type="entry name" value="TUDOR"/>
    <property type="match status" value="1"/>
</dbReference>
<name>A0AAV7YTS5_9EUKA</name>
<dbReference type="PROSITE" id="PS50830">
    <property type="entry name" value="TNASE_3"/>
    <property type="match status" value="4"/>
</dbReference>
<dbReference type="PANTHER" id="PTHR12302:SF2">
    <property type="entry name" value="STAPHYLOCOCCAL NUCLEASE DOMAIN-CONTAINING PROTEIN 1"/>
    <property type="match status" value="1"/>
</dbReference>
<dbReference type="InterPro" id="IPR016685">
    <property type="entry name" value="Silence_cplx_Nase-comp_TudorSN"/>
</dbReference>
<dbReference type="Gene3D" id="2.30.30.140">
    <property type="match status" value="1"/>
</dbReference>
<feature type="domain" description="TNase-like" evidence="8">
    <location>
        <begin position="564"/>
        <end position="690"/>
    </location>
</feature>
<feature type="domain" description="Tudor" evidence="7">
    <location>
        <begin position="769"/>
        <end position="829"/>
    </location>
</feature>
<dbReference type="GO" id="GO:0003723">
    <property type="term" value="F:RNA binding"/>
    <property type="evidence" value="ECO:0007669"/>
    <property type="project" value="UniProtKB-UniRule"/>
</dbReference>
<dbReference type="Proteomes" id="UP001146793">
    <property type="component" value="Unassembled WGS sequence"/>
</dbReference>
<evidence type="ECO:0000256" key="6">
    <source>
        <dbReference type="SAM" id="MobiDB-lite"/>
    </source>
</evidence>
<evidence type="ECO:0000256" key="2">
    <source>
        <dbReference type="ARBA" id="ARBA00022490"/>
    </source>
</evidence>
<dbReference type="GO" id="GO:0006402">
    <property type="term" value="P:mRNA catabolic process"/>
    <property type="evidence" value="ECO:0007669"/>
    <property type="project" value="UniProtKB-UniRule"/>
</dbReference>
<proteinExistence type="predicted"/>
<dbReference type="EMBL" id="JANTQA010000047">
    <property type="protein sequence ID" value="KAJ3431835.1"/>
    <property type="molecule type" value="Genomic_DNA"/>
</dbReference>
<keyword evidence="5" id="KW-0175">Coiled coil</keyword>
<evidence type="ECO:0000313" key="9">
    <source>
        <dbReference type="EMBL" id="KAJ3431835.1"/>
    </source>
</evidence>
<dbReference type="FunFam" id="2.30.30.140:FF:000018">
    <property type="entry name" value="Serine/threonine-protein kinase 31"/>
    <property type="match status" value="1"/>
</dbReference>
<evidence type="ECO:0000256" key="1">
    <source>
        <dbReference type="ARBA" id="ARBA00004496"/>
    </source>
</evidence>
<dbReference type="PROSITE" id="PS50304">
    <property type="entry name" value="TUDOR"/>
    <property type="match status" value="1"/>
</dbReference>
<evidence type="ECO:0000256" key="4">
    <source>
        <dbReference type="PIRNR" id="PIRNR017179"/>
    </source>
</evidence>
<dbReference type="InterPro" id="IPR035437">
    <property type="entry name" value="SNase_OB-fold_sf"/>
</dbReference>
<evidence type="ECO:0000256" key="3">
    <source>
        <dbReference type="ARBA" id="ARBA00022737"/>
    </source>
</evidence>
<feature type="coiled-coil region" evidence="5">
    <location>
        <begin position="106"/>
        <end position="140"/>
    </location>
</feature>
<keyword evidence="3" id="KW-0677">Repeat</keyword>
<protein>
    <submittedName>
        <fullName evidence="9">Staphylococcal nuclease domain-containing protein</fullName>
    </submittedName>
</protein>
<dbReference type="SUPFAM" id="SSF63748">
    <property type="entry name" value="Tudor/PWWP/MBT"/>
    <property type="match status" value="1"/>
</dbReference>
<evidence type="ECO:0000259" key="8">
    <source>
        <dbReference type="PROSITE" id="PS50830"/>
    </source>
</evidence>
<evidence type="ECO:0000259" key="7">
    <source>
        <dbReference type="PROSITE" id="PS50304"/>
    </source>
</evidence>
<feature type="region of interest" description="Disordered" evidence="6">
    <location>
        <begin position="214"/>
        <end position="242"/>
    </location>
</feature>